<name>A0A1S9PIZ6_9SPHI</name>
<evidence type="ECO:0000256" key="12">
    <source>
        <dbReference type="SAM" id="Phobius"/>
    </source>
</evidence>
<dbReference type="InterPro" id="IPR036890">
    <property type="entry name" value="HATPase_C_sf"/>
</dbReference>
<feature type="transmembrane region" description="Helical" evidence="12">
    <location>
        <begin position="286"/>
        <end position="308"/>
    </location>
</feature>
<keyword evidence="4" id="KW-1003">Cell membrane</keyword>
<dbReference type="SUPFAM" id="SSF47384">
    <property type="entry name" value="Homodimeric domain of signal transducing histidine kinase"/>
    <property type="match status" value="1"/>
</dbReference>
<dbReference type="Proteomes" id="UP000189739">
    <property type="component" value="Unassembled WGS sequence"/>
</dbReference>
<keyword evidence="9" id="KW-0067">ATP-binding</keyword>
<keyword evidence="5" id="KW-0597">Phosphoprotein</keyword>
<dbReference type="GO" id="GO:0005886">
    <property type="term" value="C:plasma membrane"/>
    <property type="evidence" value="ECO:0007669"/>
    <property type="project" value="UniProtKB-SubCell"/>
</dbReference>
<dbReference type="AlphaFoldDB" id="A0A1S9PIZ6"/>
<evidence type="ECO:0000256" key="4">
    <source>
        <dbReference type="ARBA" id="ARBA00022475"/>
    </source>
</evidence>
<comment type="caution">
    <text evidence="14">The sequence shown here is derived from an EMBL/GenBank/DDBJ whole genome shotgun (WGS) entry which is preliminary data.</text>
</comment>
<dbReference type="Gene3D" id="1.10.287.130">
    <property type="match status" value="1"/>
</dbReference>
<keyword evidence="7" id="KW-0547">Nucleotide-binding</keyword>
<dbReference type="FunFam" id="3.30.565.10:FF:000023">
    <property type="entry name" value="PAS domain-containing sensor histidine kinase"/>
    <property type="match status" value="1"/>
</dbReference>
<dbReference type="InterPro" id="IPR050351">
    <property type="entry name" value="BphY/WalK/GraS-like"/>
</dbReference>
<dbReference type="SMART" id="SM00388">
    <property type="entry name" value="HisKA"/>
    <property type="match status" value="1"/>
</dbReference>
<dbReference type="InterPro" id="IPR005467">
    <property type="entry name" value="His_kinase_dom"/>
</dbReference>
<feature type="domain" description="Histidine kinase" evidence="13">
    <location>
        <begin position="327"/>
        <end position="545"/>
    </location>
</feature>
<dbReference type="STRING" id="1792845.BC343_23575"/>
<keyword evidence="12" id="KW-0812">Transmembrane</keyword>
<accession>A0A1S9PIZ6</accession>
<dbReference type="PANTHER" id="PTHR45453:SF1">
    <property type="entry name" value="PHOSPHATE REGULON SENSOR PROTEIN PHOR"/>
    <property type="match status" value="1"/>
</dbReference>
<dbReference type="InterPro" id="IPR003661">
    <property type="entry name" value="HisK_dim/P_dom"/>
</dbReference>
<dbReference type="PANTHER" id="PTHR45453">
    <property type="entry name" value="PHOSPHATE REGULON SENSOR PROTEIN PHOR"/>
    <property type="match status" value="1"/>
</dbReference>
<evidence type="ECO:0000256" key="11">
    <source>
        <dbReference type="ARBA" id="ARBA00023136"/>
    </source>
</evidence>
<gene>
    <name evidence="14" type="ORF">BC343_23575</name>
</gene>
<comment type="subcellular location">
    <subcellularLocation>
        <location evidence="2">Cell membrane</location>
    </subcellularLocation>
</comment>
<keyword evidence="15" id="KW-1185">Reference proteome</keyword>
<dbReference type="SMART" id="SM00387">
    <property type="entry name" value="HATPase_c"/>
    <property type="match status" value="1"/>
</dbReference>
<keyword evidence="12" id="KW-1133">Transmembrane helix</keyword>
<keyword evidence="6" id="KW-0808">Transferase</keyword>
<evidence type="ECO:0000256" key="7">
    <source>
        <dbReference type="ARBA" id="ARBA00022741"/>
    </source>
</evidence>
<reference evidence="14 15" key="1">
    <citation type="submission" date="2016-07" db="EMBL/GenBank/DDBJ databases">
        <title>Genomic analysis of zinc-resistant bacterium Mucilaginibacter pedocola TBZ30.</title>
        <authorList>
            <person name="Huang J."/>
            <person name="Tang J."/>
        </authorList>
    </citation>
    <scope>NUCLEOTIDE SEQUENCE [LARGE SCALE GENOMIC DNA]</scope>
    <source>
        <strain evidence="14 15">TBZ30</strain>
    </source>
</reference>
<dbReference type="EC" id="2.7.13.3" evidence="3"/>
<dbReference type="Gene3D" id="3.30.565.10">
    <property type="entry name" value="Histidine kinase-like ATPase, C-terminal domain"/>
    <property type="match status" value="1"/>
</dbReference>
<evidence type="ECO:0000256" key="3">
    <source>
        <dbReference type="ARBA" id="ARBA00012438"/>
    </source>
</evidence>
<evidence type="ECO:0000313" key="14">
    <source>
        <dbReference type="EMBL" id="OOQ60941.1"/>
    </source>
</evidence>
<evidence type="ECO:0000256" key="9">
    <source>
        <dbReference type="ARBA" id="ARBA00022840"/>
    </source>
</evidence>
<organism evidence="14 15">
    <name type="scientific">Mucilaginibacter pedocola</name>
    <dbReference type="NCBI Taxonomy" id="1792845"/>
    <lineage>
        <taxon>Bacteria</taxon>
        <taxon>Pseudomonadati</taxon>
        <taxon>Bacteroidota</taxon>
        <taxon>Sphingobacteriia</taxon>
        <taxon>Sphingobacteriales</taxon>
        <taxon>Sphingobacteriaceae</taxon>
        <taxon>Mucilaginibacter</taxon>
    </lineage>
</organism>
<dbReference type="SUPFAM" id="SSF55874">
    <property type="entry name" value="ATPase domain of HSP90 chaperone/DNA topoisomerase II/histidine kinase"/>
    <property type="match status" value="1"/>
</dbReference>
<evidence type="ECO:0000256" key="8">
    <source>
        <dbReference type="ARBA" id="ARBA00022777"/>
    </source>
</evidence>
<dbReference type="GO" id="GO:0005524">
    <property type="term" value="F:ATP binding"/>
    <property type="evidence" value="ECO:0007669"/>
    <property type="project" value="UniProtKB-KW"/>
</dbReference>
<evidence type="ECO:0000256" key="2">
    <source>
        <dbReference type="ARBA" id="ARBA00004236"/>
    </source>
</evidence>
<protein>
    <recommendedName>
        <fullName evidence="3">histidine kinase</fullName>
        <ecNumber evidence="3">2.7.13.3</ecNumber>
    </recommendedName>
</protein>
<dbReference type="InterPro" id="IPR036097">
    <property type="entry name" value="HisK_dim/P_sf"/>
</dbReference>
<sequence>MKKKLLIVLFLTTVLLAGIVMLQLYWSFTAYKLSKDKFDGDINTAMQRALDSCKKDYFDSIRVVMVRRLSDPGTTISIDTSKKGSPSTAWFKISLKNKYLGIGEPIQLSEADFDFYRSKINHKATVPEVLTEMSFYVPRVMDDLLLLLGFEDASRQISEEHKAAKPGDNKARVILPDSVVHSGIFAFPPNYRAADSTKLHHYFEQVLQEMHPRMRRFDFDLAVSDKPIPAAEPDPHLISQLRYSETEQFTYKYHGFVFLQHTDKDKDTLHVRAKFDKPQIGILSEMIIILGLSGFLIVFTLFCFIYIIRTIIKQKKLAELKDDFVNNMTHELKTPIATMTVAIEGLQKFNGLNDPEKTQRYLQTSRNQLSRLDGLVTKVLNIAAFEGSSVALTREVVFVDELVNDVIEAEKQKAEKELHISYVNQSGITDIVADKLHLRNVMQNLIDNAIKYSTEPVDINIVVTKNKEKALFSIKDNGMGIPAKHVKHVFDKFHRVPAGNVHNVKGTGLGLSYVKYIVEAHGGKITVASELNKGTEFTLTIPLNHG</sequence>
<keyword evidence="11 12" id="KW-0472">Membrane</keyword>
<proteinExistence type="predicted"/>
<dbReference type="EMBL" id="MBTF01000004">
    <property type="protein sequence ID" value="OOQ60941.1"/>
    <property type="molecule type" value="Genomic_DNA"/>
</dbReference>
<evidence type="ECO:0000256" key="6">
    <source>
        <dbReference type="ARBA" id="ARBA00022679"/>
    </source>
</evidence>
<dbReference type="Pfam" id="PF02518">
    <property type="entry name" value="HATPase_c"/>
    <property type="match status" value="1"/>
</dbReference>
<keyword evidence="10" id="KW-0902">Two-component regulatory system</keyword>
<comment type="catalytic activity">
    <reaction evidence="1">
        <text>ATP + protein L-histidine = ADP + protein N-phospho-L-histidine.</text>
        <dbReference type="EC" id="2.7.13.3"/>
    </reaction>
</comment>
<dbReference type="PRINTS" id="PR00344">
    <property type="entry name" value="BCTRLSENSOR"/>
</dbReference>
<dbReference type="CDD" id="cd00075">
    <property type="entry name" value="HATPase"/>
    <property type="match status" value="1"/>
</dbReference>
<dbReference type="InterPro" id="IPR004358">
    <property type="entry name" value="Sig_transdc_His_kin-like_C"/>
</dbReference>
<dbReference type="OrthoDB" id="921707at2"/>
<evidence type="ECO:0000313" key="15">
    <source>
        <dbReference type="Proteomes" id="UP000189739"/>
    </source>
</evidence>
<dbReference type="GO" id="GO:0000155">
    <property type="term" value="F:phosphorelay sensor kinase activity"/>
    <property type="evidence" value="ECO:0007669"/>
    <property type="project" value="InterPro"/>
</dbReference>
<dbReference type="Pfam" id="PF00512">
    <property type="entry name" value="HisKA"/>
    <property type="match status" value="1"/>
</dbReference>
<evidence type="ECO:0000259" key="13">
    <source>
        <dbReference type="PROSITE" id="PS50109"/>
    </source>
</evidence>
<evidence type="ECO:0000256" key="10">
    <source>
        <dbReference type="ARBA" id="ARBA00023012"/>
    </source>
</evidence>
<dbReference type="CDD" id="cd00082">
    <property type="entry name" value="HisKA"/>
    <property type="match status" value="1"/>
</dbReference>
<dbReference type="RefSeq" id="WP_078347260.1">
    <property type="nucleotide sequence ID" value="NZ_MBTF01000004.1"/>
</dbReference>
<dbReference type="GO" id="GO:0016036">
    <property type="term" value="P:cellular response to phosphate starvation"/>
    <property type="evidence" value="ECO:0007669"/>
    <property type="project" value="TreeGrafter"/>
</dbReference>
<dbReference type="GO" id="GO:0004721">
    <property type="term" value="F:phosphoprotein phosphatase activity"/>
    <property type="evidence" value="ECO:0007669"/>
    <property type="project" value="TreeGrafter"/>
</dbReference>
<evidence type="ECO:0000256" key="1">
    <source>
        <dbReference type="ARBA" id="ARBA00000085"/>
    </source>
</evidence>
<keyword evidence="8" id="KW-0418">Kinase</keyword>
<dbReference type="InterPro" id="IPR003594">
    <property type="entry name" value="HATPase_dom"/>
</dbReference>
<dbReference type="PROSITE" id="PS50109">
    <property type="entry name" value="HIS_KIN"/>
    <property type="match status" value="1"/>
</dbReference>
<evidence type="ECO:0000256" key="5">
    <source>
        <dbReference type="ARBA" id="ARBA00022553"/>
    </source>
</evidence>